<dbReference type="InterPro" id="IPR023214">
    <property type="entry name" value="HAD_sf"/>
</dbReference>
<keyword evidence="2" id="KW-1185">Reference proteome</keyword>
<dbReference type="InterPro" id="IPR006357">
    <property type="entry name" value="HAD-SF_hydro_IIA"/>
</dbReference>
<dbReference type="Pfam" id="PF13344">
    <property type="entry name" value="Hydrolase_6"/>
    <property type="match status" value="1"/>
</dbReference>
<name>A0A8H7VAE5_9FUNG</name>
<dbReference type="OrthoDB" id="10251048at2759"/>
<gene>
    <name evidence="1" type="ORF">INT45_003176</name>
</gene>
<dbReference type="AlphaFoldDB" id="A0A8H7VAE5"/>
<dbReference type="Gene3D" id="3.40.50.1000">
    <property type="entry name" value="HAD superfamily/HAD-like"/>
    <property type="match status" value="2"/>
</dbReference>
<dbReference type="GO" id="GO:0046474">
    <property type="term" value="P:glycerophospholipid biosynthetic process"/>
    <property type="evidence" value="ECO:0007669"/>
    <property type="project" value="TreeGrafter"/>
</dbReference>
<evidence type="ECO:0000313" key="1">
    <source>
        <dbReference type="EMBL" id="KAG2215976.1"/>
    </source>
</evidence>
<organism evidence="1 2">
    <name type="scientific">Circinella minor</name>
    <dbReference type="NCBI Taxonomy" id="1195481"/>
    <lineage>
        <taxon>Eukaryota</taxon>
        <taxon>Fungi</taxon>
        <taxon>Fungi incertae sedis</taxon>
        <taxon>Mucoromycota</taxon>
        <taxon>Mucoromycotina</taxon>
        <taxon>Mucoromycetes</taxon>
        <taxon>Mucorales</taxon>
        <taxon>Lichtheimiaceae</taxon>
        <taxon>Circinella</taxon>
    </lineage>
</organism>
<dbReference type="InterPro" id="IPR036412">
    <property type="entry name" value="HAD-like_sf"/>
</dbReference>
<evidence type="ECO:0008006" key="3">
    <source>
        <dbReference type="Google" id="ProtNLM"/>
    </source>
</evidence>
<protein>
    <recommendedName>
        <fullName evidence="3">HAD-superfamily hydrolase</fullName>
    </recommendedName>
</protein>
<comment type="caution">
    <text evidence="1">The sequence shown here is derived from an EMBL/GenBank/DDBJ whole genome shotgun (WGS) entry which is preliminary data.</text>
</comment>
<reference evidence="1 2" key="1">
    <citation type="submission" date="2020-12" db="EMBL/GenBank/DDBJ databases">
        <title>Metabolic potential, ecology and presence of endohyphal bacteria is reflected in genomic diversity of Mucoromycotina.</title>
        <authorList>
            <person name="Muszewska A."/>
            <person name="Okrasinska A."/>
            <person name="Steczkiewicz K."/>
            <person name="Drgas O."/>
            <person name="Orlowska M."/>
            <person name="Perlinska-Lenart U."/>
            <person name="Aleksandrzak-Piekarczyk T."/>
            <person name="Szatraj K."/>
            <person name="Zielenkiewicz U."/>
            <person name="Pilsyk S."/>
            <person name="Malc E."/>
            <person name="Mieczkowski P."/>
            <person name="Kruszewska J.S."/>
            <person name="Biernat P."/>
            <person name="Pawlowska J."/>
        </authorList>
    </citation>
    <scope>NUCLEOTIDE SEQUENCE [LARGE SCALE GENOMIC DNA]</scope>
    <source>
        <strain evidence="1 2">CBS 142.35</strain>
    </source>
</reference>
<dbReference type="InterPro" id="IPR050324">
    <property type="entry name" value="CDP-alcohol_PTase-I"/>
</dbReference>
<sequence>MSPRLLTLSRFTTTTATTITTKGIHSYRAFSSKLTPSNYAFAFDIDGVLIKGKRTIPEARSAIRMLNGDNALGRKVPFVLLTNGGGVTEQAKAEQISNMLDVQISPEQVVLSHSPMQALVDQYKDKNVLVVGGKDRECFEVAKGYGFNNVIIPDDIHHWQSSVWPFRHPSRDSLSPDADSLDFSKIPIGAVMMFHDSRDWGRDIQIMLDVICSENGVVGTQKGDCTVQEIPIYFSNNDIIWSTEFPVPRLGQGSFKMALESVYKTLTGTNLQSTSYGKPYPTTYAFAEQVLGRINNGKKPSRIYAVGDNPAADIQGANNYGWSSILVRTGVFQEPGNSSHFPATSVCQHVEEAVKWVIQQEEGKNES</sequence>
<dbReference type="EMBL" id="JAEPRB010000468">
    <property type="protein sequence ID" value="KAG2215976.1"/>
    <property type="molecule type" value="Genomic_DNA"/>
</dbReference>
<dbReference type="Pfam" id="PF13242">
    <property type="entry name" value="Hydrolase_like"/>
    <property type="match status" value="1"/>
</dbReference>
<proteinExistence type="predicted"/>
<dbReference type="FunFam" id="3.40.50.1000:FF:000069">
    <property type="entry name" value="HAD-superfamily subfamily IIA hydrolase"/>
    <property type="match status" value="1"/>
</dbReference>
<dbReference type="InterPro" id="IPR006353">
    <property type="entry name" value="HAD-SF_hydro_IIA_CECR5"/>
</dbReference>
<dbReference type="GO" id="GO:0005739">
    <property type="term" value="C:mitochondrion"/>
    <property type="evidence" value="ECO:0007669"/>
    <property type="project" value="TreeGrafter"/>
</dbReference>
<accession>A0A8H7VAE5</accession>
<dbReference type="SUPFAM" id="SSF56784">
    <property type="entry name" value="HAD-like"/>
    <property type="match status" value="1"/>
</dbReference>
<dbReference type="Proteomes" id="UP000646827">
    <property type="component" value="Unassembled WGS sequence"/>
</dbReference>
<dbReference type="PANTHER" id="PTHR14269">
    <property type="entry name" value="CDP-DIACYLGLYCEROL--GLYCEROL-3-PHOSPHATE 3-PHOSPHATIDYLTRANSFERASE-RELATED"/>
    <property type="match status" value="1"/>
</dbReference>
<dbReference type="NCBIfam" id="TIGR01456">
    <property type="entry name" value="CECR5"/>
    <property type="match status" value="1"/>
</dbReference>
<dbReference type="PANTHER" id="PTHR14269:SF4">
    <property type="entry name" value="CAT EYE SYNDROME CRITICAL REGION PROTEIN 5"/>
    <property type="match status" value="1"/>
</dbReference>
<dbReference type="NCBIfam" id="TIGR01460">
    <property type="entry name" value="HAD-SF-IIA"/>
    <property type="match status" value="1"/>
</dbReference>
<evidence type="ECO:0000313" key="2">
    <source>
        <dbReference type="Proteomes" id="UP000646827"/>
    </source>
</evidence>